<evidence type="ECO:0000256" key="1">
    <source>
        <dbReference type="ARBA" id="ARBA00022737"/>
    </source>
</evidence>
<evidence type="ECO:0000313" key="4">
    <source>
        <dbReference type="Proteomes" id="UP000694388"/>
    </source>
</evidence>
<dbReference type="Ensembl" id="ENSEBUT00000027681.1">
    <property type="protein sequence ID" value="ENSEBUP00000027105.1"/>
    <property type="gene ID" value="ENSEBUG00000016651.1"/>
</dbReference>
<evidence type="ECO:0000313" key="3">
    <source>
        <dbReference type="Ensembl" id="ENSEBUP00000027105.1"/>
    </source>
</evidence>
<proteinExistence type="predicted"/>
<name>A0A8C4RDG3_EPTBU</name>
<dbReference type="InterPro" id="IPR016024">
    <property type="entry name" value="ARM-type_fold"/>
</dbReference>
<dbReference type="InterPro" id="IPR052441">
    <property type="entry name" value="Armadillo-Ser/Thr_Kinase"/>
</dbReference>
<dbReference type="PANTHER" id="PTHR46618">
    <property type="entry name" value="ARMADILLO REPEAT-CONTAINING PROTEIN 3"/>
    <property type="match status" value="1"/>
</dbReference>
<dbReference type="Proteomes" id="UP000694388">
    <property type="component" value="Unplaced"/>
</dbReference>
<dbReference type="AlphaFoldDB" id="A0A8C4RDG3"/>
<protein>
    <recommendedName>
        <fullName evidence="2">EDR1/CTR1/ARMC3-like peptidase-like domain-containing protein</fullName>
    </recommendedName>
</protein>
<organism evidence="3 4">
    <name type="scientific">Eptatretus burgeri</name>
    <name type="common">Inshore hagfish</name>
    <dbReference type="NCBI Taxonomy" id="7764"/>
    <lineage>
        <taxon>Eukaryota</taxon>
        <taxon>Metazoa</taxon>
        <taxon>Chordata</taxon>
        <taxon>Craniata</taxon>
        <taxon>Vertebrata</taxon>
        <taxon>Cyclostomata</taxon>
        <taxon>Myxini</taxon>
        <taxon>Myxiniformes</taxon>
        <taxon>Myxinidae</taxon>
        <taxon>Eptatretinae</taxon>
        <taxon>Eptatretus</taxon>
    </lineage>
</organism>
<feature type="domain" description="EDR1/CTR1/ARMC3-like peptidase-like" evidence="2">
    <location>
        <begin position="407"/>
        <end position="544"/>
    </location>
</feature>
<dbReference type="PANTHER" id="PTHR46618:SF1">
    <property type="entry name" value="ARMADILLO REPEAT-CONTAINING PROTEIN 3"/>
    <property type="match status" value="1"/>
</dbReference>
<dbReference type="SUPFAM" id="SSF48371">
    <property type="entry name" value="ARM repeat"/>
    <property type="match status" value="1"/>
</dbReference>
<keyword evidence="1" id="KW-0677">Repeat</keyword>
<reference evidence="3" key="1">
    <citation type="submission" date="2025-08" db="UniProtKB">
        <authorList>
            <consortium name="Ensembl"/>
        </authorList>
    </citation>
    <scope>IDENTIFICATION</scope>
</reference>
<dbReference type="Gene3D" id="1.25.10.10">
    <property type="entry name" value="Leucine-rich Repeat Variant"/>
    <property type="match status" value="2"/>
</dbReference>
<dbReference type="Pfam" id="PF14381">
    <property type="entry name" value="EDR1_CTR1_ARMC3_pept"/>
    <property type="match status" value="1"/>
</dbReference>
<dbReference type="InterPro" id="IPR000225">
    <property type="entry name" value="Armadillo"/>
</dbReference>
<sequence length="558" mass="62027">MKMIDLLKNKELTDLHIPAMCLLAGCMEEPEVVREMDESDGLETLLYHINSVKAELQTLVLRAIAYATRDVNICQKFHKWNIEMTLMTLLRSKKSDEVKTEACHVVTALSSLRASQDTFGNSGLLTVLISLLTCSSDPLRLSSCQALASLTKGHRENCSLAVNGTTSLLELLKSLACLVVPATTVLCNMCMNEGPRTCLQEKGAISALLACLVSTDPEIQTSVLQALAALVCDSKSRAELRAADRLPLIINLLNSEYKEVYFAACWTVSSCAADESTVQEFCKLGVLQILHKLNLSKSRCSHFNETVYTKLLAKNLPAKYSFTGHLSSCDFVLDGFYDVGKLRPDTQLPSLEELIRMPLNVHRPTLLINAAPCADDSLSKSKEEENVQQWPKLGVSQTNSYQWLPPTDPILQGYINETHTMVQPSMSMQEQIVILARFVSNKMGGAVTRLNEFSWELHCSKLKEELNSNVIPIGKIQKGIYYHRALLFKVLADKLAICSTLVRGSYGRAWNEVLLRQDSTTCCQSLPETSSKFIVDLMYNPGDLLVANGRNSYSYCRF</sequence>
<dbReference type="SMART" id="SM00185">
    <property type="entry name" value="ARM"/>
    <property type="match status" value="3"/>
</dbReference>
<evidence type="ECO:0000259" key="2">
    <source>
        <dbReference type="Pfam" id="PF14381"/>
    </source>
</evidence>
<dbReference type="InterPro" id="IPR011989">
    <property type="entry name" value="ARM-like"/>
</dbReference>
<reference evidence="3" key="2">
    <citation type="submission" date="2025-09" db="UniProtKB">
        <authorList>
            <consortium name="Ensembl"/>
        </authorList>
    </citation>
    <scope>IDENTIFICATION</scope>
</reference>
<dbReference type="InterPro" id="IPR055164">
    <property type="entry name" value="EDR1/CTR1/ARMC3-like_pept-like"/>
</dbReference>
<dbReference type="PROSITE" id="PS51257">
    <property type="entry name" value="PROKAR_LIPOPROTEIN"/>
    <property type="match status" value="1"/>
</dbReference>
<dbReference type="GeneTree" id="ENSGT00940000157476"/>
<dbReference type="OMA" id="AMCENSA"/>
<keyword evidence="4" id="KW-1185">Reference proteome</keyword>
<accession>A0A8C4RDG3</accession>